<comment type="caution">
    <text evidence="2">The sequence shown here is derived from an EMBL/GenBank/DDBJ whole genome shotgun (WGS) entry which is preliminary data.</text>
</comment>
<evidence type="ECO:0000313" key="2">
    <source>
        <dbReference type="EMBL" id="GAB1222930.1"/>
    </source>
</evidence>
<feature type="transmembrane region" description="Helical" evidence="1">
    <location>
        <begin position="12"/>
        <end position="33"/>
    </location>
</feature>
<keyword evidence="1" id="KW-1133">Transmembrane helix</keyword>
<dbReference type="Proteomes" id="UP001628156">
    <property type="component" value="Unassembled WGS sequence"/>
</dbReference>
<gene>
    <name evidence="2" type="ORF">ENUP19_0125G0012</name>
</gene>
<sequence>MKFGLATISHLLVLVVECGMILVLLSFFLPMVATRDIDEKDHTVSYYSSHLISFCVDVDTEFTKHTCVYYSGNQAFFDNLPHFSSQYSCYLIVTVLTSFSLIFTVSYLLIELYGFFNPEDAQTGVIKNLSYYYDKLSSFFSFLPMLSDSLLSLIYGVFFSSIVGVFNLISLIVLIIGVSGSGFDDGNNLHVVSKSLCSGFFIYLIGSTLLVGGIIGTTLARFFSGKIDESQVQTEPNPAFDVPADQ</sequence>
<proteinExistence type="predicted"/>
<protein>
    <submittedName>
        <fullName evidence="2">Uncharacterized protein</fullName>
    </submittedName>
</protein>
<name>A0ABQ0DJ96_9EUKA</name>
<keyword evidence="1" id="KW-0472">Membrane</keyword>
<keyword evidence="1" id="KW-0812">Transmembrane</keyword>
<feature type="transmembrane region" description="Helical" evidence="1">
    <location>
        <begin position="200"/>
        <end position="223"/>
    </location>
</feature>
<keyword evidence="3" id="KW-1185">Reference proteome</keyword>
<reference evidence="2 3" key="1">
    <citation type="journal article" date="2019" name="PLoS Negl. Trop. Dis.">
        <title>Whole genome sequencing of Entamoeba nuttalli reveals mammalian host-related molecular signatures and a novel octapeptide-repeat surface protein.</title>
        <authorList>
            <person name="Tanaka M."/>
            <person name="Makiuchi T."/>
            <person name="Komiyama T."/>
            <person name="Shiina T."/>
            <person name="Osaki K."/>
            <person name="Tachibana H."/>
        </authorList>
    </citation>
    <scope>NUCLEOTIDE SEQUENCE [LARGE SCALE GENOMIC DNA]</scope>
    <source>
        <strain evidence="2 3">P19-061405</strain>
    </source>
</reference>
<feature type="transmembrane region" description="Helical" evidence="1">
    <location>
        <begin position="89"/>
        <end position="110"/>
    </location>
</feature>
<accession>A0ABQ0DJ96</accession>
<dbReference type="EMBL" id="BAAFRS010000125">
    <property type="protein sequence ID" value="GAB1222930.1"/>
    <property type="molecule type" value="Genomic_DNA"/>
</dbReference>
<evidence type="ECO:0000313" key="3">
    <source>
        <dbReference type="Proteomes" id="UP001628156"/>
    </source>
</evidence>
<evidence type="ECO:0000256" key="1">
    <source>
        <dbReference type="SAM" id="Phobius"/>
    </source>
</evidence>
<organism evidence="2 3">
    <name type="scientific">Entamoeba nuttalli</name>
    <dbReference type="NCBI Taxonomy" id="412467"/>
    <lineage>
        <taxon>Eukaryota</taxon>
        <taxon>Amoebozoa</taxon>
        <taxon>Evosea</taxon>
        <taxon>Archamoebae</taxon>
        <taxon>Mastigamoebida</taxon>
        <taxon>Entamoebidae</taxon>
        <taxon>Entamoeba</taxon>
    </lineage>
</organism>
<feature type="transmembrane region" description="Helical" evidence="1">
    <location>
        <begin position="153"/>
        <end position="180"/>
    </location>
</feature>